<evidence type="ECO:0000256" key="1">
    <source>
        <dbReference type="SAM" id="MobiDB-lite"/>
    </source>
</evidence>
<evidence type="ECO:0000313" key="2">
    <source>
        <dbReference type="EMBL" id="VDM41701.1"/>
    </source>
</evidence>
<reference evidence="4" key="1">
    <citation type="submission" date="2016-06" db="UniProtKB">
        <authorList>
            <consortium name="WormBaseParasite"/>
        </authorList>
    </citation>
    <scope>IDENTIFICATION</scope>
</reference>
<proteinExistence type="predicted"/>
<gene>
    <name evidence="2" type="ORF">TCNE_LOCUS10380</name>
</gene>
<accession>A0A183UPG0</accession>
<dbReference type="EMBL" id="UYWY01020482">
    <property type="protein sequence ID" value="VDM41701.1"/>
    <property type="molecule type" value="Genomic_DNA"/>
</dbReference>
<protein>
    <submittedName>
        <fullName evidence="2 4">Uncharacterized protein</fullName>
    </submittedName>
</protein>
<evidence type="ECO:0000313" key="3">
    <source>
        <dbReference type="Proteomes" id="UP000050794"/>
    </source>
</evidence>
<reference evidence="2 3" key="2">
    <citation type="submission" date="2018-11" db="EMBL/GenBank/DDBJ databases">
        <authorList>
            <consortium name="Pathogen Informatics"/>
        </authorList>
    </citation>
    <scope>NUCLEOTIDE SEQUENCE [LARGE SCALE GENOMIC DNA]</scope>
</reference>
<evidence type="ECO:0000313" key="4">
    <source>
        <dbReference type="WBParaSite" id="TCNE_0001038001-mRNA-1"/>
    </source>
</evidence>
<keyword evidence="3" id="KW-1185">Reference proteome</keyword>
<dbReference type="AlphaFoldDB" id="A0A183UPG0"/>
<feature type="region of interest" description="Disordered" evidence="1">
    <location>
        <begin position="1"/>
        <end position="39"/>
    </location>
</feature>
<dbReference type="Proteomes" id="UP000050794">
    <property type="component" value="Unassembled WGS sequence"/>
</dbReference>
<dbReference type="WBParaSite" id="TCNE_0001038001-mRNA-1">
    <property type="protein sequence ID" value="TCNE_0001038001-mRNA-1"/>
    <property type="gene ID" value="TCNE_0001038001"/>
</dbReference>
<name>A0A183UPG0_TOXCA</name>
<organism evidence="3 4">
    <name type="scientific">Toxocara canis</name>
    <name type="common">Canine roundworm</name>
    <dbReference type="NCBI Taxonomy" id="6265"/>
    <lineage>
        <taxon>Eukaryota</taxon>
        <taxon>Metazoa</taxon>
        <taxon>Ecdysozoa</taxon>
        <taxon>Nematoda</taxon>
        <taxon>Chromadorea</taxon>
        <taxon>Rhabditida</taxon>
        <taxon>Spirurina</taxon>
        <taxon>Ascaridomorpha</taxon>
        <taxon>Ascaridoidea</taxon>
        <taxon>Toxocaridae</taxon>
        <taxon>Toxocara</taxon>
    </lineage>
</organism>
<sequence length="139" mass="15607">MCESNDVAASNVDSLNKDMKEIDPLTNPELWRGGGEEGGKVAEKDERIIEVNGVERSSKQENRDSLSAPARLAFIEGQPGLLNLGDLILGLFRFRSDRRDDSFLAVHARHSGRAAVSFWLHIFEAIFLKQDDGVIRRWL</sequence>